<feature type="transmembrane region" description="Helical" evidence="1">
    <location>
        <begin position="175"/>
        <end position="193"/>
    </location>
</feature>
<keyword evidence="1" id="KW-0812">Transmembrane</keyword>
<dbReference type="OrthoDB" id="7431501at2"/>
<gene>
    <name evidence="4" type="ORF">C1N32_14090</name>
</gene>
<feature type="transmembrane region" description="Helical" evidence="1">
    <location>
        <begin position="322"/>
        <end position="345"/>
    </location>
</feature>
<evidence type="ECO:0000259" key="3">
    <source>
        <dbReference type="Pfam" id="PF13401"/>
    </source>
</evidence>
<feature type="domain" description="ORC1/DEAH AAA+ ATPase" evidence="3">
    <location>
        <begin position="471"/>
        <end position="585"/>
    </location>
</feature>
<feature type="transmembrane region" description="Helical" evidence="1">
    <location>
        <begin position="373"/>
        <end position="390"/>
    </location>
</feature>
<dbReference type="AlphaFoldDB" id="A0A2J8I0U6"/>
<feature type="chain" id="PRO_5014423205" evidence="2">
    <location>
        <begin position="22"/>
        <end position="782"/>
    </location>
</feature>
<organism evidence="4 5">
    <name type="scientific">Vibrio diazotrophicus</name>
    <dbReference type="NCBI Taxonomy" id="685"/>
    <lineage>
        <taxon>Bacteria</taxon>
        <taxon>Pseudomonadati</taxon>
        <taxon>Pseudomonadota</taxon>
        <taxon>Gammaproteobacteria</taxon>
        <taxon>Vibrionales</taxon>
        <taxon>Vibrionaceae</taxon>
        <taxon>Vibrio</taxon>
    </lineage>
</organism>
<dbReference type="Pfam" id="PF13401">
    <property type="entry name" value="AAA_22"/>
    <property type="match status" value="1"/>
</dbReference>
<dbReference type="EMBL" id="POSK01000009">
    <property type="protein sequence ID" value="PNI04123.1"/>
    <property type="molecule type" value="Genomic_DNA"/>
</dbReference>
<feature type="signal peptide" evidence="2">
    <location>
        <begin position="1"/>
        <end position="21"/>
    </location>
</feature>
<keyword evidence="1" id="KW-0472">Membrane</keyword>
<evidence type="ECO:0000256" key="2">
    <source>
        <dbReference type="SAM" id="SignalP"/>
    </source>
</evidence>
<proteinExistence type="predicted"/>
<evidence type="ECO:0000313" key="4">
    <source>
        <dbReference type="EMBL" id="PNI04123.1"/>
    </source>
</evidence>
<evidence type="ECO:0000313" key="5">
    <source>
        <dbReference type="Proteomes" id="UP000236449"/>
    </source>
</evidence>
<protein>
    <submittedName>
        <fullName evidence="4">AAA family ATPase</fullName>
    </submittedName>
</protein>
<reference evidence="4 5" key="1">
    <citation type="submission" date="2018-01" db="EMBL/GenBank/DDBJ databases">
        <title>Draft genome sequences of six Vibrio diazotrophicus strains isolated from deep-sea sediments of the Baltic Sea.</title>
        <authorList>
            <person name="Castillo D."/>
            <person name="Vandieken V."/>
            <person name="Chiang O."/>
            <person name="Middelboe M."/>
        </authorList>
    </citation>
    <scope>NUCLEOTIDE SEQUENCE [LARGE SCALE GENOMIC DNA]</scope>
    <source>
        <strain evidence="4 5">60.27F</strain>
    </source>
</reference>
<accession>A0A2J8I0U6</accession>
<feature type="transmembrane region" description="Helical" evidence="1">
    <location>
        <begin position="299"/>
        <end position="316"/>
    </location>
</feature>
<name>A0A2J8I0U6_VIBDI</name>
<keyword evidence="1" id="KW-1133">Transmembrane helix</keyword>
<dbReference type="InterPro" id="IPR027417">
    <property type="entry name" value="P-loop_NTPase"/>
</dbReference>
<dbReference type="Gene3D" id="3.40.50.300">
    <property type="entry name" value="P-loop containing nucleotide triphosphate hydrolases"/>
    <property type="match status" value="1"/>
</dbReference>
<comment type="caution">
    <text evidence="4">The sequence shown here is derived from an EMBL/GenBank/DDBJ whole genome shotgun (WGS) entry which is preliminary data.</text>
</comment>
<evidence type="ECO:0000256" key="1">
    <source>
        <dbReference type="SAM" id="Phobius"/>
    </source>
</evidence>
<dbReference type="SUPFAM" id="SSF52540">
    <property type="entry name" value="P-loop containing nucleoside triphosphate hydrolases"/>
    <property type="match status" value="1"/>
</dbReference>
<dbReference type="InterPro" id="IPR049945">
    <property type="entry name" value="AAA_22"/>
</dbReference>
<keyword evidence="2" id="KW-0732">Signal</keyword>
<dbReference type="GO" id="GO:0016887">
    <property type="term" value="F:ATP hydrolysis activity"/>
    <property type="evidence" value="ECO:0007669"/>
    <property type="project" value="InterPro"/>
</dbReference>
<dbReference type="Proteomes" id="UP000236449">
    <property type="component" value="Unassembled WGS sequence"/>
</dbReference>
<dbReference type="RefSeq" id="WP_102966557.1">
    <property type="nucleotide sequence ID" value="NZ_JBJKCE010000001.1"/>
</dbReference>
<sequence length="782" mass="90987">MQNLLRLFLMFWLVSGQAAHAEWDVNNINTTPTANNSALEIEQQIKKLPDSLFMTQNEYLEVSRLLHSTLSLQSNNINDFSQALVAYRNQDDDFNWFNLEQSYLTQVSLTHSKQQLLRLADEHTRAEVTGFGPTGVLQFKQEWKVAQLSAEYLFYFQIRSFQSLIDDLLISPVPFIWSVCKVLFIYFLLVWWLRHSKRLIELFRNTYLKDKSEPSLWARIVWYASKANKAIAWLIAITFSLQVLAEIKSLQHLVYLEIFIWWIWGGSIAVSLILEFTYRTSHTSNKALMALRLSTIRRIVWTVIITGVILQLSMRTLGKGTIYYWILNTMYAWFFVMIVSVLNLWRERIFAYAEKASDRPLWVNWTISKKDAFAVRVFATTITLAWLLMHTLQYRLIAALSNYTFFSQALAYLFRIEVAKQNESISSDHNHVRIKGDEAFEYILPGSMDSELIDYAADEIKQLSRYLLTDSPAICVVTGERGIGTTTLLYTLLHKVKNAEPLYLNCPYSGYAELLELLALSLGLEAESSEIQILSHLRKSEQTYLIAIDNAQRLVKPMVGGLNSLMKLTNLLRRSKKNHRVIMAIEKSNWRFVDRARGERLLFDWVTVLPRWNEKQMVNLLDSRINREIESPVSFEGLVVPRQWDQDDSSDDERAKQGFYRILWHYSDGNPTVALRFFRRSLNRNKETGVVNVNLFHVPDSQDLEQMPKPMLAVLRSIVQLEVASSEELSKCTQLSIAEVIGIVRYFQSRGYLEWAEDKARVSDHWYRTITNVLDRQHLLVK</sequence>
<feature type="transmembrane region" description="Helical" evidence="1">
    <location>
        <begin position="259"/>
        <end position="278"/>
    </location>
</feature>